<dbReference type="RefSeq" id="WP_121700179.1">
    <property type="nucleotide sequence ID" value="NZ_JBCLPP010000015.1"/>
</dbReference>
<dbReference type="InterPro" id="IPR036291">
    <property type="entry name" value="NAD(P)-bd_dom_sf"/>
</dbReference>
<dbReference type="Pfam" id="PF00106">
    <property type="entry name" value="adh_short"/>
    <property type="match status" value="1"/>
</dbReference>
<dbReference type="SUPFAM" id="SSF51735">
    <property type="entry name" value="NAD(P)-binding Rossmann-fold domains"/>
    <property type="match status" value="1"/>
</dbReference>
<dbReference type="Proteomes" id="UP001565200">
    <property type="component" value="Unassembled WGS sequence"/>
</dbReference>
<comment type="similarity">
    <text evidence="1">Belongs to the short-chain dehydrogenases/reductases (SDR) family.</text>
</comment>
<dbReference type="PRINTS" id="PR00081">
    <property type="entry name" value="GDHRDH"/>
</dbReference>
<gene>
    <name evidence="3" type="ORF">AAK873_06810</name>
</gene>
<dbReference type="PANTHER" id="PTHR44196:SF3">
    <property type="entry name" value="SHORT CHAIN DEHYDROGENASE FAMILY PROTEIN"/>
    <property type="match status" value="1"/>
</dbReference>
<evidence type="ECO:0000313" key="4">
    <source>
        <dbReference type="Proteomes" id="UP001565200"/>
    </source>
</evidence>
<keyword evidence="4" id="KW-1185">Reference proteome</keyword>
<dbReference type="Gene3D" id="3.40.50.720">
    <property type="entry name" value="NAD(P)-binding Rossmann-like Domain"/>
    <property type="match status" value="1"/>
</dbReference>
<comment type="caution">
    <text evidence="3">The sequence shown here is derived from an EMBL/GenBank/DDBJ whole genome shotgun (WGS) entry which is preliminary data.</text>
</comment>
<evidence type="ECO:0000256" key="1">
    <source>
        <dbReference type="ARBA" id="ARBA00006484"/>
    </source>
</evidence>
<proteinExistence type="inferred from homology"/>
<dbReference type="EMBL" id="JBCLPP010000015">
    <property type="protein sequence ID" value="MEY8245327.1"/>
    <property type="molecule type" value="Genomic_DNA"/>
</dbReference>
<organism evidence="3 4">
    <name type="scientific">Heminiphilus faecis</name>
    <dbReference type="NCBI Taxonomy" id="2601703"/>
    <lineage>
        <taxon>Bacteria</taxon>
        <taxon>Pseudomonadati</taxon>
        <taxon>Bacteroidota</taxon>
        <taxon>Bacteroidia</taxon>
        <taxon>Bacteroidales</taxon>
        <taxon>Muribaculaceae</taxon>
        <taxon>Heminiphilus</taxon>
    </lineage>
</organism>
<sequence length="268" mass="29690">MKRIVITGATSGIGLRLAETYAAKGWRVGMAGRRDGAMKELKELFPEQVEWIRLDVTKNDAPRRLMELIGVLGGMDVYLHVAGVYHENPALKIDEDVATVETNVTGYTRMIDAAYHYFRKVSEKGGQGHIAIISSVAGTKGIGRLASYSASKRYQQTYLEAVEQLAHSEKVNLSFTDIRPGFVRTPLLNDAKSYPMTMTLDHVVPMIVKAISRRSRIAVVDRRWAAAVFFWRLIPGRLWVKMNIGLSSPATKNEPDADAAGTVELVKG</sequence>
<dbReference type="PANTHER" id="PTHR44196">
    <property type="entry name" value="DEHYDROGENASE/REDUCTASE SDR FAMILY MEMBER 7B"/>
    <property type="match status" value="1"/>
</dbReference>
<protein>
    <submittedName>
        <fullName evidence="3">SDR family NAD(P)-dependent oxidoreductase</fullName>
    </submittedName>
</protein>
<dbReference type="InterPro" id="IPR002347">
    <property type="entry name" value="SDR_fam"/>
</dbReference>
<keyword evidence="2" id="KW-0560">Oxidoreductase</keyword>
<evidence type="ECO:0000313" key="3">
    <source>
        <dbReference type="EMBL" id="MEY8245327.1"/>
    </source>
</evidence>
<name>A0ABV4CVC2_9BACT</name>
<accession>A0ABV4CVC2</accession>
<reference evidence="3 4" key="1">
    <citation type="submission" date="2024-03" db="EMBL/GenBank/DDBJ databases">
        <title>Mouse gut bacterial collection (mGBC) of GemPharmatech.</title>
        <authorList>
            <person name="He Y."/>
            <person name="Dong L."/>
            <person name="Wu D."/>
            <person name="Gao X."/>
            <person name="Lin Z."/>
        </authorList>
    </citation>
    <scope>NUCLEOTIDE SEQUENCE [LARGE SCALE GENOMIC DNA]</scope>
    <source>
        <strain evidence="3 4">54-13</strain>
    </source>
</reference>
<evidence type="ECO:0000256" key="2">
    <source>
        <dbReference type="ARBA" id="ARBA00023002"/>
    </source>
</evidence>